<accession>A0ACC0U478</accession>
<evidence type="ECO:0000313" key="2">
    <source>
        <dbReference type="Proteomes" id="UP001207468"/>
    </source>
</evidence>
<gene>
    <name evidence="1" type="ORF">F5148DRAFT_970719</name>
</gene>
<protein>
    <submittedName>
        <fullName evidence="1">Uncharacterized protein</fullName>
    </submittedName>
</protein>
<comment type="caution">
    <text evidence="1">The sequence shown here is derived from an EMBL/GenBank/DDBJ whole genome shotgun (WGS) entry which is preliminary data.</text>
</comment>
<organism evidence="1 2">
    <name type="scientific">Russula earlei</name>
    <dbReference type="NCBI Taxonomy" id="71964"/>
    <lineage>
        <taxon>Eukaryota</taxon>
        <taxon>Fungi</taxon>
        <taxon>Dikarya</taxon>
        <taxon>Basidiomycota</taxon>
        <taxon>Agaricomycotina</taxon>
        <taxon>Agaricomycetes</taxon>
        <taxon>Russulales</taxon>
        <taxon>Russulaceae</taxon>
        <taxon>Russula</taxon>
    </lineage>
</organism>
<reference evidence="1" key="1">
    <citation type="submission" date="2021-03" db="EMBL/GenBank/DDBJ databases">
        <title>Evolutionary priming and transition to the ectomycorrhizal habit in an iconic lineage of mushroom-forming fungi: is preadaptation a requirement?</title>
        <authorList>
            <consortium name="DOE Joint Genome Institute"/>
            <person name="Looney B.P."/>
            <person name="Miyauchi S."/>
            <person name="Morin E."/>
            <person name="Drula E."/>
            <person name="Courty P.E."/>
            <person name="Chicoki N."/>
            <person name="Fauchery L."/>
            <person name="Kohler A."/>
            <person name="Kuo A."/>
            <person name="LaButti K."/>
            <person name="Pangilinan J."/>
            <person name="Lipzen A."/>
            <person name="Riley R."/>
            <person name="Andreopoulos W."/>
            <person name="He G."/>
            <person name="Johnson J."/>
            <person name="Barry K.W."/>
            <person name="Grigoriev I.V."/>
            <person name="Nagy L."/>
            <person name="Hibbett D."/>
            <person name="Henrissat B."/>
            <person name="Matheny P.B."/>
            <person name="Labbe J."/>
            <person name="Martin A.F."/>
        </authorList>
    </citation>
    <scope>NUCLEOTIDE SEQUENCE</scope>
    <source>
        <strain evidence="1">BPL698</strain>
    </source>
</reference>
<proteinExistence type="predicted"/>
<dbReference type="EMBL" id="JAGFNK010000167">
    <property type="protein sequence ID" value="KAI9462620.1"/>
    <property type="molecule type" value="Genomic_DNA"/>
</dbReference>
<sequence>MGLSGRKVKQRIGKDPRNLSWADDASRFGQAYLAKFGWDPSKGLGTSGEGRTSAIKASQKLDMFGIGMEHQNDPNGIAWRQNRDFENLLRRLNE</sequence>
<feature type="non-terminal residue" evidence="1">
    <location>
        <position position="94"/>
    </location>
</feature>
<dbReference type="Proteomes" id="UP001207468">
    <property type="component" value="Unassembled WGS sequence"/>
</dbReference>
<keyword evidence="2" id="KW-1185">Reference proteome</keyword>
<name>A0ACC0U478_9AGAM</name>
<evidence type="ECO:0000313" key="1">
    <source>
        <dbReference type="EMBL" id="KAI9462620.1"/>
    </source>
</evidence>